<proteinExistence type="predicted"/>
<reference evidence="1" key="1">
    <citation type="submission" date="2020-03" db="EMBL/GenBank/DDBJ databases">
        <title>Studies in the Genomics of Life Span.</title>
        <authorList>
            <person name="Glass D."/>
        </authorList>
    </citation>
    <scope>NUCLEOTIDE SEQUENCE</scope>
    <source>
        <strain evidence="1">SUZIE</strain>
        <tissue evidence="1">Muscle</tissue>
    </source>
</reference>
<keyword evidence="2" id="KW-1185">Reference proteome</keyword>
<gene>
    <name evidence="1" type="ORF">SUZIE_100825</name>
</gene>
<comment type="caution">
    <text evidence="1">The sequence shown here is derived from an EMBL/GenBank/DDBJ whole genome shotgun (WGS) entry which is preliminary data.</text>
</comment>
<sequence length="154" mass="19057">MITLIQAYVRGWLERRRLQRLMTKALYHGPNLKEVINMYRGVIYRIRYRLGLWRTRQIINFAELEEWMDRKRFYETMFAKRECCQGLQRSELLKYFRECGHYPTQKQVDEYWDLFNKVNGHPIIKRANIQLVGKLVARSIRERKMREYYKSREV</sequence>
<evidence type="ECO:0000313" key="2">
    <source>
        <dbReference type="Proteomes" id="UP001166674"/>
    </source>
</evidence>
<name>A0AA41MBT9_SCICA</name>
<dbReference type="PANTHER" id="PTHR35978">
    <property type="entry name" value="IQ DOMAIN-CONTAINING PROTEIN M"/>
    <property type="match status" value="1"/>
</dbReference>
<organism evidence="1 2">
    <name type="scientific">Sciurus carolinensis</name>
    <name type="common">Eastern gray squirrel</name>
    <dbReference type="NCBI Taxonomy" id="30640"/>
    <lineage>
        <taxon>Eukaryota</taxon>
        <taxon>Metazoa</taxon>
        <taxon>Chordata</taxon>
        <taxon>Craniata</taxon>
        <taxon>Vertebrata</taxon>
        <taxon>Euteleostomi</taxon>
        <taxon>Mammalia</taxon>
        <taxon>Eutheria</taxon>
        <taxon>Euarchontoglires</taxon>
        <taxon>Glires</taxon>
        <taxon>Rodentia</taxon>
        <taxon>Sciuromorpha</taxon>
        <taxon>Sciuridae</taxon>
        <taxon>Sciurinae</taxon>
        <taxon>Sciurini</taxon>
        <taxon>Sciurus</taxon>
    </lineage>
</organism>
<dbReference type="PROSITE" id="PS50096">
    <property type="entry name" value="IQ"/>
    <property type="match status" value="1"/>
</dbReference>
<accession>A0AA41MBT9</accession>
<dbReference type="PANTHER" id="PTHR35978:SF1">
    <property type="entry name" value="IQ DOMAIN-CONTAINING PROTEIN M"/>
    <property type="match status" value="1"/>
</dbReference>
<dbReference type="AlphaFoldDB" id="A0AA41MBT9"/>
<dbReference type="EMBL" id="JAATJV010131999">
    <property type="protein sequence ID" value="MBZ3868999.1"/>
    <property type="molecule type" value="Genomic_DNA"/>
</dbReference>
<protein>
    <submittedName>
        <fullName evidence="1">Uncharacterized protein</fullName>
    </submittedName>
</protein>
<evidence type="ECO:0000313" key="1">
    <source>
        <dbReference type="EMBL" id="MBZ3868999.1"/>
    </source>
</evidence>
<dbReference type="Proteomes" id="UP001166674">
    <property type="component" value="Unassembled WGS sequence"/>
</dbReference>